<dbReference type="PROSITE" id="PS00868">
    <property type="entry name" value="CYS_MET_METAB_PP"/>
    <property type="match status" value="1"/>
</dbReference>
<feature type="modified residue" description="N6-(pyridoxal phosphate)lysine" evidence="8">
    <location>
        <position position="271"/>
    </location>
</feature>
<dbReference type="GO" id="GO:0030170">
    <property type="term" value="F:pyridoxal phosphate binding"/>
    <property type="evidence" value="ECO:0007669"/>
    <property type="project" value="InterPro"/>
</dbReference>
<dbReference type="SUPFAM" id="SSF53383">
    <property type="entry name" value="PLP-dependent transferases"/>
    <property type="match status" value="1"/>
</dbReference>
<feature type="region of interest" description="Disordered" evidence="10">
    <location>
        <begin position="1"/>
        <end position="30"/>
    </location>
</feature>
<dbReference type="InterPro" id="IPR054542">
    <property type="entry name" value="Cys_met_metab_PP"/>
</dbReference>
<dbReference type="Gene3D" id="3.90.1150.10">
    <property type="entry name" value="Aspartate Aminotransferase, domain 1"/>
    <property type="match status" value="1"/>
</dbReference>
<name>A0A7S2ZPQ7_9RHOD</name>
<dbReference type="PIRSF" id="PIRSF001434">
    <property type="entry name" value="CGS"/>
    <property type="match status" value="1"/>
</dbReference>
<feature type="compositionally biased region" description="Basic residues" evidence="10">
    <location>
        <begin position="15"/>
        <end position="24"/>
    </location>
</feature>
<comment type="cofactor">
    <cofactor evidence="1 9">
        <name>pyridoxal 5'-phosphate</name>
        <dbReference type="ChEBI" id="CHEBI:597326"/>
    </cofactor>
</comment>
<dbReference type="InterPro" id="IPR015421">
    <property type="entry name" value="PyrdxlP-dep_Trfase_major"/>
</dbReference>
<dbReference type="InterPro" id="IPR000277">
    <property type="entry name" value="Cys/Met-Metab_PyrdxlP-dep_enz"/>
</dbReference>
<evidence type="ECO:0000256" key="4">
    <source>
        <dbReference type="ARBA" id="ARBA00023239"/>
    </source>
</evidence>
<keyword evidence="4" id="KW-0456">Lyase</keyword>
<dbReference type="NCBIfam" id="TIGR01324">
    <property type="entry name" value="cysta_beta_ly_B"/>
    <property type="match status" value="1"/>
</dbReference>
<dbReference type="GO" id="GO:0019346">
    <property type="term" value="P:transsulfuration"/>
    <property type="evidence" value="ECO:0007669"/>
    <property type="project" value="InterPro"/>
</dbReference>
<accession>A0A7S2ZPQ7</accession>
<dbReference type="GO" id="GO:0047804">
    <property type="term" value="F:cysteine-S-conjugate beta-lyase activity"/>
    <property type="evidence" value="ECO:0007669"/>
    <property type="project" value="UniProtKB-EC"/>
</dbReference>
<evidence type="ECO:0000256" key="2">
    <source>
        <dbReference type="ARBA" id="ARBA00009077"/>
    </source>
</evidence>
<proteinExistence type="inferred from homology"/>
<dbReference type="Gene3D" id="3.40.640.10">
    <property type="entry name" value="Type I PLP-dependent aspartate aminotransferase-like (Major domain)"/>
    <property type="match status" value="1"/>
</dbReference>
<evidence type="ECO:0000256" key="9">
    <source>
        <dbReference type="RuleBase" id="RU362118"/>
    </source>
</evidence>
<evidence type="ECO:0000256" key="10">
    <source>
        <dbReference type="SAM" id="MobiDB-lite"/>
    </source>
</evidence>
<evidence type="ECO:0000256" key="7">
    <source>
        <dbReference type="ARBA" id="ARBA00047625"/>
    </source>
</evidence>
<dbReference type="PANTHER" id="PTHR43500:SF1">
    <property type="entry name" value="CYSTATHIONINE BETA-LYASE-RELATED"/>
    <property type="match status" value="1"/>
</dbReference>
<dbReference type="PANTHER" id="PTHR43500">
    <property type="entry name" value="CYSTATHIONINE BETA-LYASE-RELATED"/>
    <property type="match status" value="1"/>
</dbReference>
<dbReference type="InterPro" id="IPR015422">
    <property type="entry name" value="PyrdxlP-dep_Trfase_small"/>
</dbReference>
<dbReference type="InterPro" id="IPR006233">
    <property type="entry name" value="Cys_b_lyase_bac"/>
</dbReference>
<keyword evidence="3 8" id="KW-0663">Pyridoxal phosphate</keyword>
<dbReference type="Pfam" id="PF01053">
    <property type="entry name" value="Cys_Met_Meta_PP"/>
    <property type="match status" value="1"/>
</dbReference>
<evidence type="ECO:0000256" key="1">
    <source>
        <dbReference type="ARBA" id="ARBA00001933"/>
    </source>
</evidence>
<evidence type="ECO:0008006" key="12">
    <source>
        <dbReference type="Google" id="ProtNLM"/>
    </source>
</evidence>
<sequence length="459" mass="50960">MAFLPGSLPPSNFQWRRKQHRSARMKSEDGVVQGVPIEEIEKHPNVKFHRQGILNDEVQKYGEDTKVVKGGSHPEEWSTDPLQRTVVNPPVYHNSTVLFKTTAAYKYAASDWPFTGMWYGRHGNPTSWALEEAFAVIEGGYAACATGSGVAANNAAILAFVESGDHLIVTDGCYDPTREFCDGFLKRFKVETTYVSPLITPDELAKEIRPNTKIVFVESPSSLSFEIMDIPALAKVAHDAGAVVLCDNTWGPLVFKSHEMGCDVTINAATKYIGGHSDIMLGLISAKDETLYRKVKNSVRELGCPPGPDDCYLALRGLRTLGVRMRQHDVTTLQIAEWLEGRPEVARVMHPGLPSHPQHDLFKRDFTGGTGLFGFQLKPYSEKAVEAMIDNMKIFAIGFSWGGYESIVMPTKINKVRSVEYWDYGEGFGPTLRLNIGLESVEDLIVDLEEGFKRLNAAE</sequence>
<comment type="similarity">
    <text evidence="2 9">Belongs to the trans-sulfuration enzymes family.</text>
</comment>
<comment type="pathway">
    <text evidence="5">Amino-acid biosynthesis; L-methionine biosynthesis via de novo pathway; L-homocysteine from L-cystathionine: step 1/1.</text>
</comment>
<comment type="catalytic activity">
    <reaction evidence="7">
        <text>an S-substituted L-cysteine + H2O = a thiol + pyruvate + NH4(+)</text>
        <dbReference type="Rhea" id="RHEA:18121"/>
        <dbReference type="ChEBI" id="CHEBI:15361"/>
        <dbReference type="ChEBI" id="CHEBI:15377"/>
        <dbReference type="ChEBI" id="CHEBI:28938"/>
        <dbReference type="ChEBI" id="CHEBI:29256"/>
        <dbReference type="ChEBI" id="CHEBI:58717"/>
        <dbReference type="EC" id="4.4.1.13"/>
    </reaction>
</comment>
<evidence type="ECO:0000313" key="11">
    <source>
        <dbReference type="EMBL" id="CAE0047246.1"/>
    </source>
</evidence>
<dbReference type="FunFam" id="3.40.640.10:FF:000046">
    <property type="entry name" value="Cystathionine gamma-lyase"/>
    <property type="match status" value="1"/>
</dbReference>
<dbReference type="InterPro" id="IPR015424">
    <property type="entry name" value="PyrdxlP-dep_Trfase"/>
</dbReference>
<dbReference type="AlphaFoldDB" id="A0A7S2ZPQ7"/>
<evidence type="ECO:0000256" key="6">
    <source>
        <dbReference type="ARBA" id="ARBA00047517"/>
    </source>
</evidence>
<evidence type="ECO:0000256" key="3">
    <source>
        <dbReference type="ARBA" id="ARBA00022898"/>
    </source>
</evidence>
<reference evidence="11" key="1">
    <citation type="submission" date="2021-01" db="EMBL/GenBank/DDBJ databases">
        <authorList>
            <person name="Corre E."/>
            <person name="Pelletier E."/>
            <person name="Niang G."/>
            <person name="Scheremetjew M."/>
            <person name="Finn R."/>
            <person name="Kale V."/>
            <person name="Holt S."/>
            <person name="Cochrane G."/>
            <person name="Meng A."/>
            <person name="Brown T."/>
            <person name="Cohen L."/>
        </authorList>
    </citation>
    <scope>NUCLEOTIDE SEQUENCE</scope>
    <source>
        <strain evidence="11">CCMP 769</strain>
    </source>
</reference>
<protein>
    <recommendedName>
        <fullName evidence="12">Cystathionine beta-lyase</fullName>
    </recommendedName>
</protein>
<evidence type="ECO:0000256" key="8">
    <source>
        <dbReference type="PIRSR" id="PIRSR001434-2"/>
    </source>
</evidence>
<comment type="catalytic activity">
    <reaction evidence="6">
        <text>L,L-cystathionine + H2O = L-homocysteine + pyruvate + NH4(+)</text>
        <dbReference type="Rhea" id="RHEA:13965"/>
        <dbReference type="ChEBI" id="CHEBI:15361"/>
        <dbReference type="ChEBI" id="CHEBI:15377"/>
        <dbReference type="ChEBI" id="CHEBI:28938"/>
        <dbReference type="ChEBI" id="CHEBI:58161"/>
        <dbReference type="ChEBI" id="CHEBI:58199"/>
    </reaction>
</comment>
<gene>
    <name evidence="11" type="ORF">RMAR00112_LOCUS15225</name>
</gene>
<dbReference type="EMBL" id="HBHW01019665">
    <property type="protein sequence ID" value="CAE0047246.1"/>
    <property type="molecule type" value="Transcribed_RNA"/>
</dbReference>
<dbReference type="GO" id="GO:0019450">
    <property type="term" value="P:L-cysteine catabolic process to pyruvate"/>
    <property type="evidence" value="ECO:0007669"/>
    <property type="project" value="TreeGrafter"/>
</dbReference>
<organism evidence="11">
    <name type="scientific">Rhodosorus marinus</name>
    <dbReference type="NCBI Taxonomy" id="101924"/>
    <lineage>
        <taxon>Eukaryota</taxon>
        <taxon>Rhodophyta</taxon>
        <taxon>Stylonematophyceae</taxon>
        <taxon>Stylonematales</taxon>
        <taxon>Stylonemataceae</taxon>
        <taxon>Rhodosorus</taxon>
    </lineage>
</organism>
<evidence type="ECO:0000256" key="5">
    <source>
        <dbReference type="ARBA" id="ARBA00046315"/>
    </source>
</evidence>